<evidence type="ECO:0000256" key="6">
    <source>
        <dbReference type="ARBA" id="ARBA00023235"/>
    </source>
</evidence>
<dbReference type="SUPFAM" id="SSF55620">
    <property type="entry name" value="Tetrahydrobiopterin biosynthesis enzymes-like"/>
    <property type="match status" value="1"/>
</dbReference>
<keyword evidence="7 8" id="KW-0456">Lyase</keyword>
<keyword evidence="5 8" id="KW-0289">Folate biosynthesis</keyword>
<dbReference type="InterPro" id="IPR006156">
    <property type="entry name" value="Dihydroneopterin_aldolase"/>
</dbReference>
<comment type="catalytic activity">
    <reaction evidence="2 8">
        <text>7,8-dihydroneopterin = 6-hydroxymethyl-7,8-dihydropterin + glycolaldehyde</text>
        <dbReference type="Rhea" id="RHEA:10540"/>
        <dbReference type="ChEBI" id="CHEBI:17001"/>
        <dbReference type="ChEBI" id="CHEBI:17071"/>
        <dbReference type="ChEBI" id="CHEBI:44841"/>
        <dbReference type="EC" id="4.1.2.25"/>
    </reaction>
</comment>
<dbReference type="CDD" id="cd00534">
    <property type="entry name" value="DHNA_DHNTPE"/>
    <property type="match status" value="1"/>
</dbReference>
<comment type="catalytic activity">
    <reaction evidence="1">
        <text>7,8-dihydroneopterin = 7,8-dihydromonapterin</text>
        <dbReference type="Rhea" id="RHEA:45328"/>
        <dbReference type="ChEBI" id="CHEBI:17001"/>
        <dbReference type="ChEBI" id="CHEBI:71175"/>
        <dbReference type="EC" id="5.1.99.8"/>
    </reaction>
</comment>
<dbReference type="InterPro" id="IPR043133">
    <property type="entry name" value="GTP-CH-I_C/QueF"/>
</dbReference>
<feature type="domain" description="Dihydroneopterin aldolase/epimerase" evidence="9">
    <location>
        <begin position="6"/>
        <end position="117"/>
    </location>
</feature>
<evidence type="ECO:0000256" key="3">
    <source>
        <dbReference type="ARBA" id="ARBA00005013"/>
    </source>
</evidence>
<evidence type="ECO:0000256" key="2">
    <source>
        <dbReference type="ARBA" id="ARBA00001353"/>
    </source>
</evidence>
<dbReference type="SMART" id="SM00905">
    <property type="entry name" value="FolB"/>
    <property type="match status" value="1"/>
</dbReference>
<dbReference type="AlphaFoldDB" id="A0A4P7P125"/>
<keyword evidence="11" id="KW-1185">Reference proteome</keyword>
<dbReference type="NCBIfam" id="TIGR00526">
    <property type="entry name" value="folB_dom"/>
    <property type="match status" value="1"/>
</dbReference>
<evidence type="ECO:0000313" key="11">
    <source>
        <dbReference type="Proteomes" id="UP000296201"/>
    </source>
</evidence>
<dbReference type="GO" id="GO:0004150">
    <property type="term" value="F:dihydroneopterin aldolase activity"/>
    <property type="evidence" value="ECO:0007669"/>
    <property type="project" value="UniProtKB-UniRule"/>
</dbReference>
<dbReference type="Pfam" id="PF02152">
    <property type="entry name" value="FolB"/>
    <property type="match status" value="1"/>
</dbReference>
<proteinExistence type="inferred from homology"/>
<evidence type="ECO:0000256" key="7">
    <source>
        <dbReference type="ARBA" id="ARBA00023239"/>
    </source>
</evidence>
<dbReference type="UniPathway" id="UPA00077">
    <property type="reaction ID" value="UER00154"/>
</dbReference>
<evidence type="ECO:0000256" key="5">
    <source>
        <dbReference type="ARBA" id="ARBA00022909"/>
    </source>
</evidence>
<dbReference type="GO" id="GO:0005737">
    <property type="term" value="C:cytoplasm"/>
    <property type="evidence" value="ECO:0007669"/>
    <property type="project" value="TreeGrafter"/>
</dbReference>
<dbReference type="PANTHER" id="PTHR42844:SF1">
    <property type="entry name" value="DIHYDRONEOPTERIN ALDOLASE 1-RELATED"/>
    <property type="match status" value="1"/>
</dbReference>
<dbReference type="GO" id="GO:0046656">
    <property type="term" value="P:folic acid biosynthetic process"/>
    <property type="evidence" value="ECO:0007669"/>
    <property type="project" value="UniProtKB-UniRule"/>
</dbReference>
<evidence type="ECO:0000313" key="10">
    <source>
        <dbReference type="EMBL" id="QBZ83861.1"/>
    </source>
</evidence>
<accession>A0A4P7P125</accession>
<dbReference type="GO" id="GO:0016853">
    <property type="term" value="F:isomerase activity"/>
    <property type="evidence" value="ECO:0007669"/>
    <property type="project" value="UniProtKB-KW"/>
</dbReference>
<dbReference type="GO" id="GO:0046654">
    <property type="term" value="P:tetrahydrofolate biosynthetic process"/>
    <property type="evidence" value="ECO:0007669"/>
    <property type="project" value="UniProtKB-UniRule"/>
</dbReference>
<gene>
    <name evidence="10" type="primary">folB</name>
    <name evidence="10" type="ORF">GHNINEIG_01929</name>
</gene>
<dbReference type="EMBL" id="CP032096">
    <property type="protein sequence ID" value="QBZ83861.1"/>
    <property type="molecule type" value="Genomic_DNA"/>
</dbReference>
<dbReference type="OrthoDB" id="9810587at2"/>
<comment type="pathway">
    <text evidence="3 8">Cofactor biosynthesis; tetrahydrofolate biosynthesis; 2-amino-4-hydroxy-6-hydroxymethyl-7,8-dihydropteridine diphosphate from 7,8-dihydroneopterin triphosphate: step 3/4.</text>
</comment>
<organism evidence="10 11">
    <name type="scientific">Hydrogenovibrio crunogenus</name>
    <dbReference type="NCBI Taxonomy" id="39765"/>
    <lineage>
        <taxon>Bacteria</taxon>
        <taxon>Pseudomonadati</taxon>
        <taxon>Pseudomonadota</taxon>
        <taxon>Gammaproteobacteria</taxon>
        <taxon>Thiotrichales</taxon>
        <taxon>Piscirickettsiaceae</taxon>
        <taxon>Hydrogenovibrio</taxon>
    </lineage>
</organism>
<name>A0A4P7P125_9GAMM</name>
<dbReference type="Proteomes" id="UP000296201">
    <property type="component" value="Chromosome"/>
</dbReference>
<dbReference type="NCBIfam" id="TIGR00525">
    <property type="entry name" value="folB"/>
    <property type="match status" value="1"/>
</dbReference>
<evidence type="ECO:0000259" key="9">
    <source>
        <dbReference type="SMART" id="SM00905"/>
    </source>
</evidence>
<evidence type="ECO:0000256" key="4">
    <source>
        <dbReference type="ARBA" id="ARBA00005708"/>
    </source>
</evidence>
<dbReference type="FunFam" id="3.30.1130.10:FF:000002">
    <property type="entry name" value="7,8-dihydroneopterin aldolase"/>
    <property type="match status" value="1"/>
</dbReference>
<sequence>MALDIIFIQGLKINAVIGVYDWEKQFKQPLIFDLSLSTDLQASAQSDDINDTVNYKTIADEVIELVENSRYELIETLAEATCQQIFQRHQAVQQIELTLKKPNAVVEAETVGLKIVRSRS</sequence>
<comment type="similarity">
    <text evidence="4 8">Belongs to the DHNA family.</text>
</comment>
<dbReference type="RefSeq" id="WP_135796445.1">
    <property type="nucleotide sequence ID" value="NZ_CP032096.1"/>
</dbReference>
<comment type="function">
    <text evidence="8">Catalyzes the conversion of 7,8-dihydroneopterin to 6-hydroxymethyl-7,8-dihydropterin.</text>
</comment>
<evidence type="ECO:0000256" key="1">
    <source>
        <dbReference type="ARBA" id="ARBA00000693"/>
    </source>
</evidence>
<dbReference type="PANTHER" id="PTHR42844">
    <property type="entry name" value="DIHYDRONEOPTERIN ALDOLASE 1-RELATED"/>
    <property type="match status" value="1"/>
</dbReference>
<reference evidence="10 11" key="1">
    <citation type="submission" date="2018-08" db="EMBL/GenBank/DDBJ databases">
        <title>Horizontal acquisition of hydrogen conversion ability and other habitat adaptations in Hydrogenovibrio crunogenus strains.</title>
        <authorList>
            <person name="Gonnella G."/>
            <person name="Adam N."/>
            <person name="Perner M."/>
        </authorList>
    </citation>
    <scope>NUCLEOTIDE SEQUENCE [LARGE SCALE GENOMIC DNA]</scope>
    <source>
        <strain evidence="10 11">SP-41</strain>
    </source>
</reference>
<keyword evidence="6" id="KW-0413">Isomerase</keyword>
<dbReference type="InterPro" id="IPR006157">
    <property type="entry name" value="FolB_dom"/>
</dbReference>
<evidence type="ECO:0000256" key="8">
    <source>
        <dbReference type="RuleBase" id="RU362079"/>
    </source>
</evidence>
<protein>
    <recommendedName>
        <fullName evidence="8">7,8-dihydroneopterin aldolase</fullName>
        <ecNumber evidence="8">4.1.2.25</ecNumber>
    </recommendedName>
</protein>
<dbReference type="Gene3D" id="3.30.1130.10">
    <property type="match status" value="1"/>
</dbReference>
<dbReference type="EC" id="4.1.2.25" evidence="8"/>